<evidence type="ECO:0008006" key="3">
    <source>
        <dbReference type="Google" id="ProtNLM"/>
    </source>
</evidence>
<sequence>MAEKPNLKLLAKELYLKGFNIERIAEILNKTTKTIKNYKTAQGDWDELKAQKYLSRSDIERENIYQNFIEEMRLAVKDIRESELSAAKKADALSKIGDSFVKMTKVASYENPRAYKLSIAKKVIMLVVDKFKDDGNKECIKKLISLIESEKFIKAIEELDI</sequence>
<evidence type="ECO:0000313" key="1">
    <source>
        <dbReference type="EMBL" id="PPB72065.1"/>
    </source>
</evidence>
<comment type="caution">
    <text evidence="1">The sequence shown here is derived from an EMBL/GenBank/DDBJ whole genome shotgun (WGS) entry which is preliminary data.</text>
</comment>
<organism evidence="1 2">
    <name type="scientific">Campylobacter hyointestinalis subsp. hyointestinalis</name>
    <dbReference type="NCBI Taxonomy" id="91352"/>
    <lineage>
        <taxon>Bacteria</taxon>
        <taxon>Pseudomonadati</taxon>
        <taxon>Campylobacterota</taxon>
        <taxon>Epsilonproteobacteria</taxon>
        <taxon>Campylobacterales</taxon>
        <taxon>Campylobacteraceae</taxon>
        <taxon>Campylobacter</taxon>
    </lineage>
</organism>
<reference evidence="1 2" key="1">
    <citation type="submission" date="2017-06" db="EMBL/GenBank/DDBJ databases">
        <title>Updating the genomic taxonomy and epidemiology of Campylobacter hyointestinalis; discovery in New Zealand farmed ruminants.</title>
        <authorList>
            <person name="Wilkinson D.A."/>
            <person name="Fayaz A."/>
            <person name="Biggs P.J."/>
            <person name="Midwinter A.C."/>
        </authorList>
    </citation>
    <scope>NUCLEOTIDE SEQUENCE [LARGE SCALE GENOMIC DNA]</scope>
    <source>
        <strain evidence="1 2">S1614a</strain>
    </source>
</reference>
<dbReference type="EMBL" id="NIQP01000003">
    <property type="protein sequence ID" value="PPB72065.1"/>
    <property type="molecule type" value="Genomic_DNA"/>
</dbReference>
<evidence type="ECO:0000313" key="2">
    <source>
        <dbReference type="Proteomes" id="UP000239685"/>
    </source>
</evidence>
<dbReference type="InterPro" id="IPR014926">
    <property type="entry name" value="Phage_D3112_Orf24"/>
</dbReference>
<name>A0A855NF47_CAMHY</name>
<gene>
    <name evidence="1" type="ORF">CDQ78_03805</name>
</gene>
<dbReference type="RefSeq" id="WP_104064299.1">
    <property type="nucleotide sequence ID" value="NZ_NIQG01000002.1"/>
</dbReference>
<accession>A0A855NF47</accession>
<dbReference type="Proteomes" id="UP000239685">
    <property type="component" value="Unassembled WGS sequence"/>
</dbReference>
<dbReference type="Pfam" id="PF08822">
    <property type="entry name" value="DUF1804"/>
    <property type="match status" value="1"/>
</dbReference>
<protein>
    <recommendedName>
        <fullName evidence="3">DUF1804 family protein</fullName>
    </recommendedName>
</protein>
<dbReference type="AlphaFoldDB" id="A0A855NF47"/>
<proteinExistence type="predicted"/>